<evidence type="ECO:0000313" key="3">
    <source>
        <dbReference type="Proteomes" id="UP001418637"/>
    </source>
</evidence>
<sequence length="165" mass="18540">MLSGSSGKYADSFSGFVPNDDAPAFSAAVAIIISYLQKTDCSEERIAPLLSNIHRAALEALNAENSCQKKFSESLNKSKSIISIEESISDDYLICLENGQKVKSLKRYLRNQFNMTVEQYREKWSLPPDYPVVAPALSRKRSMLAKQVKPHNARLKNRIAKNKRT</sequence>
<protein>
    <submittedName>
        <fullName evidence="2">MucR family transcriptional regulator</fullName>
    </submittedName>
</protein>
<comment type="similarity">
    <text evidence="1">Belongs to the ros/MucR family.</text>
</comment>
<proteinExistence type="inferred from homology"/>
<reference evidence="2 3" key="1">
    <citation type="submission" date="2024-04" db="EMBL/GenBank/DDBJ databases">
        <title>A novel species isolated from cricket.</title>
        <authorList>
            <person name="Wang H.-C."/>
        </authorList>
    </citation>
    <scope>NUCLEOTIDE SEQUENCE [LARGE SCALE GENOMIC DNA]</scope>
    <source>
        <strain evidence="2 3">WL0021</strain>
    </source>
</reference>
<gene>
    <name evidence="2" type="ORF">WJT86_11980</name>
</gene>
<dbReference type="InterPro" id="IPR041920">
    <property type="entry name" value="ROS/MUCR_sf"/>
</dbReference>
<dbReference type="Gene3D" id="1.10.10.1550">
    <property type="entry name" value="ROS/MUCR transcriptional regulator protein"/>
    <property type="match status" value="1"/>
</dbReference>
<organism evidence="2 3">
    <name type="scientific">Hohaiivirga grylli</name>
    <dbReference type="NCBI Taxonomy" id="3133970"/>
    <lineage>
        <taxon>Bacteria</taxon>
        <taxon>Pseudomonadati</taxon>
        <taxon>Pseudomonadota</taxon>
        <taxon>Alphaproteobacteria</taxon>
        <taxon>Hyphomicrobiales</taxon>
        <taxon>Methylobacteriaceae</taxon>
        <taxon>Hohaiivirga</taxon>
    </lineage>
</organism>
<comment type="caution">
    <text evidence="2">The sequence shown here is derived from an EMBL/GenBank/DDBJ whole genome shotgun (WGS) entry which is preliminary data.</text>
</comment>
<dbReference type="InterPro" id="IPR008807">
    <property type="entry name" value="ROS_MUCR"/>
</dbReference>
<dbReference type="Pfam" id="PF05443">
    <property type="entry name" value="ROS_MUCR"/>
    <property type="match status" value="1"/>
</dbReference>
<dbReference type="EMBL" id="JBBYXI010000009">
    <property type="protein sequence ID" value="MEN3931773.1"/>
    <property type="molecule type" value="Genomic_DNA"/>
</dbReference>
<evidence type="ECO:0000256" key="1">
    <source>
        <dbReference type="ARBA" id="ARBA00007031"/>
    </source>
</evidence>
<dbReference type="Proteomes" id="UP001418637">
    <property type="component" value="Unassembled WGS sequence"/>
</dbReference>
<keyword evidence="3" id="KW-1185">Reference proteome</keyword>
<accession>A0ABV0BLF6</accession>
<name>A0ABV0BLF6_9HYPH</name>
<dbReference type="RefSeq" id="WP_346337820.1">
    <property type="nucleotide sequence ID" value="NZ_JBBYXI010000009.1"/>
</dbReference>
<evidence type="ECO:0000313" key="2">
    <source>
        <dbReference type="EMBL" id="MEN3931773.1"/>
    </source>
</evidence>